<name>A0A382RBP1_9ZZZZ</name>
<gene>
    <name evidence="2" type="ORF">METZ01_LOCUS347963</name>
</gene>
<dbReference type="Pfam" id="PF03190">
    <property type="entry name" value="Thioredox_DsbH"/>
    <property type="match status" value="1"/>
</dbReference>
<evidence type="ECO:0000259" key="1">
    <source>
        <dbReference type="Pfam" id="PF03190"/>
    </source>
</evidence>
<dbReference type="AlphaFoldDB" id="A0A382RBP1"/>
<sequence length="92" mass="10889">MLRYLLTILIVFNFFQIYSQDINWLTLDKAIELQKKNPKNIIIDVYTNWCGPCKLLDKKTFKNKDVSAYINKHYYAVKFNAEGDSKVNYDGK</sequence>
<reference evidence="2" key="1">
    <citation type="submission" date="2018-05" db="EMBL/GenBank/DDBJ databases">
        <authorList>
            <person name="Lanie J.A."/>
            <person name="Ng W.-L."/>
            <person name="Kazmierczak K.M."/>
            <person name="Andrzejewski T.M."/>
            <person name="Davidsen T.M."/>
            <person name="Wayne K.J."/>
            <person name="Tettelin H."/>
            <person name="Glass J.I."/>
            <person name="Rusch D."/>
            <person name="Podicherti R."/>
            <person name="Tsui H.-C.T."/>
            <person name="Winkler M.E."/>
        </authorList>
    </citation>
    <scope>NUCLEOTIDE SEQUENCE</scope>
</reference>
<dbReference type="PROSITE" id="PS00194">
    <property type="entry name" value="THIOREDOXIN_1"/>
    <property type="match status" value="1"/>
</dbReference>
<dbReference type="InterPro" id="IPR004879">
    <property type="entry name" value="Ssp411-like_TRX"/>
</dbReference>
<dbReference type="Gene3D" id="3.40.30.10">
    <property type="entry name" value="Glutaredoxin"/>
    <property type="match status" value="1"/>
</dbReference>
<dbReference type="EMBL" id="UINC01120553">
    <property type="protein sequence ID" value="SVC95109.1"/>
    <property type="molecule type" value="Genomic_DNA"/>
</dbReference>
<feature type="non-terminal residue" evidence="2">
    <location>
        <position position="92"/>
    </location>
</feature>
<dbReference type="SUPFAM" id="SSF52833">
    <property type="entry name" value="Thioredoxin-like"/>
    <property type="match status" value="1"/>
</dbReference>
<accession>A0A382RBP1</accession>
<feature type="domain" description="Spermatogenesis-associated protein 20-like TRX" evidence="1">
    <location>
        <begin position="18"/>
        <end position="83"/>
    </location>
</feature>
<protein>
    <recommendedName>
        <fullName evidence="1">Spermatogenesis-associated protein 20-like TRX domain-containing protein</fullName>
    </recommendedName>
</protein>
<dbReference type="InterPro" id="IPR017937">
    <property type="entry name" value="Thioredoxin_CS"/>
</dbReference>
<proteinExistence type="predicted"/>
<dbReference type="InterPro" id="IPR036249">
    <property type="entry name" value="Thioredoxin-like_sf"/>
</dbReference>
<evidence type="ECO:0000313" key="2">
    <source>
        <dbReference type="EMBL" id="SVC95109.1"/>
    </source>
</evidence>
<organism evidence="2">
    <name type="scientific">marine metagenome</name>
    <dbReference type="NCBI Taxonomy" id="408172"/>
    <lineage>
        <taxon>unclassified sequences</taxon>
        <taxon>metagenomes</taxon>
        <taxon>ecological metagenomes</taxon>
    </lineage>
</organism>